<dbReference type="AlphaFoldDB" id="A0A6P4DV02"/>
<dbReference type="PANTHER" id="PTHR10029">
    <property type="entry name" value="ACYLPHOSPHATASE"/>
    <property type="match status" value="1"/>
</dbReference>
<dbReference type="EnsemblMetazoa" id="XM_017113733.1">
    <property type="protein sequence ID" value="XP_016969222.1"/>
    <property type="gene ID" value="LOC108037208"/>
</dbReference>
<dbReference type="PRINTS" id="PR00112">
    <property type="entry name" value="ACYLPHPHTASE"/>
</dbReference>
<evidence type="ECO:0000256" key="5">
    <source>
        <dbReference type="PROSITE-ProRule" id="PRU00520"/>
    </source>
</evidence>
<comment type="similarity">
    <text evidence="1 6">Belongs to the acylphosphatase family.</text>
</comment>
<proteinExistence type="inferred from homology"/>
<dbReference type="PROSITE" id="PS51160">
    <property type="entry name" value="ACYLPHOSPHATASE_3"/>
    <property type="match status" value="1"/>
</dbReference>
<name>A0A6P4DV02_DRORH</name>
<keyword evidence="10" id="KW-1185">Reference proteome</keyword>
<dbReference type="Proteomes" id="UP001652680">
    <property type="component" value="Unassembled WGS sequence"/>
</dbReference>
<dbReference type="GeneID" id="108037208"/>
<dbReference type="GO" id="GO:0003998">
    <property type="term" value="F:acylphosphatase activity"/>
    <property type="evidence" value="ECO:0007669"/>
    <property type="project" value="UniProtKB-EC"/>
</dbReference>
<dbReference type="OrthoDB" id="7961613at2759"/>
<protein>
    <recommendedName>
        <fullName evidence="2 5">acylphosphatase</fullName>
        <ecNumber evidence="2 5">3.6.1.7</ecNumber>
    </recommendedName>
</protein>
<evidence type="ECO:0000313" key="11">
    <source>
        <dbReference type="RefSeq" id="XP_016969222.1"/>
    </source>
</evidence>
<dbReference type="SUPFAM" id="SSF54975">
    <property type="entry name" value="Acylphosphatase/BLUF domain-like"/>
    <property type="match status" value="1"/>
</dbReference>
<organism evidence="11">
    <name type="scientific">Drosophila rhopaloa</name>
    <name type="common">Fruit fly</name>
    <dbReference type="NCBI Taxonomy" id="1041015"/>
    <lineage>
        <taxon>Eukaryota</taxon>
        <taxon>Metazoa</taxon>
        <taxon>Ecdysozoa</taxon>
        <taxon>Arthropoda</taxon>
        <taxon>Hexapoda</taxon>
        <taxon>Insecta</taxon>
        <taxon>Pterygota</taxon>
        <taxon>Neoptera</taxon>
        <taxon>Endopterygota</taxon>
        <taxon>Diptera</taxon>
        <taxon>Brachycera</taxon>
        <taxon>Muscomorpha</taxon>
        <taxon>Ephydroidea</taxon>
        <taxon>Drosophilidae</taxon>
        <taxon>Drosophila</taxon>
        <taxon>Sophophora</taxon>
    </lineage>
</organism>
<evidence type="ECO:0000256" key="2">
    <source>
        <dbReference type="ARBA" id="ARBA00012150"/>
    </source>
</evidence>
<reference evidence="10" key="1">
    <citation type="journal article" date="2021" name="Elife">
        <title>Highly contiguous assemblies of 101 drosophilid genomes.</title>
        <authorList>
            <person name="Kim B.Y."/>
            <person name="Wang J.R."/>
            <person name="Miller D.E."/>
            <person name="Barmina O."/>
            <person name="Delaney E."/>
            <person name="Thompson A."/>
            <person name="Comeault A.A."/>
            <person name="Peede D."/>
            <person name="D'Agostino E.R."/>
            <person name="Pelaez J."/>
            <person name="Aguilar J.M."/>
            <person name="Haji D."/>
            <person name="Matsunaga T."/>
            <person name="Armstrong E.E."/>
            <person name="Zych M."/>
            <person name="Ogawa Y."/>
            <person name="Stamenkovic-Radak M."/>
            <person name="Jelic M."/>
            <person name="Veselinovic M.S."/>
            <person name="Tanaskovic M."/>
            <person name="Eric P."/>
            <person name="Gao J.J."/>
            <person name="Katoh T.K."/>
            <person name="Toda M.J."/>
            <person name="Watabe H."/>
            <person name="Watada M."/>
            <person name="Davis J.S."/>
            <person name="Moyle L.C."/>
            <person name="Manoli G."/>
            <person name="Bertolini E."/>
            <person name="Kostal V."/>
            <person name="Hawley R.S."/>
            <person name="Takahashi A."/>
            <person name="Jones C.D."/>
            <person name="Price D.K."/>
            <person name="Whiteman N."/>
            <person name="Kopp A."/>
            <person name="Matute D.R."/>
            <person name="Petrov D.A."/>
        </authorList>
    </citation>
    <scope>NUCLEOTIDE SEQUENCE [LARGE SCALE GENOMIC DNA]</scope>
</reference>
<dbReference type="PROSITE" id="PS00150">
    <property type="entry name" value="ACYLPHOSPHATASE_1"/>
    <property type="match status" value="1"/>
</dbReference>
<feature type="domain" description="Acylphosphatase-like" evidence="8">
    <location>
        <begin position="52"/>
        <end position="142"/>
    </location>
</feature>
<dbReference type="FunFam" id="3.30.70.100:FF:000011">
    <property type="entry name" value="Acylphosphatase"/>
    <property type="match status" value="1"/>
</dbReference>
<gene>
    <name evidence="11" type="primary">LOC108037208</name>
    <name evidence="9" type="synonym">108037208</name>
</gene>
<sequence length="142" mass="16046">MAIFYNNSILVVRTFVLLWLLILPGADNLARLRKFDPDDTMAGSGVVKQLFACNFEVFGRVQGVFFRKYTEQAANNLGVKGWCMNTRDGTVKGQLEAPLAELNEMKHWLQTKGSPSSKISKTEFTPAQEIDAYTFSSFDIRR</sequence>
<evidence type="ECO:0000256" key="3">
    <source>
        <dbReference type="ARBA" id="ARBA00022801"/>
    </source>
</evidence>
<dbReference type="RefSeq" id="XP_016969222.1">
    <property type="nucleotide sequence ID" value="XM_017113733.1"/>
</dbReference>
<dbReference type="EC" id="3.6.1.7" evidence="2 5"/>
<reference evidence="11" key="2">
    <citation type="submission" date="2025-04" db="UniProtKB">
        <authorList>
            <consortium name="RefSeq"/>
        </authorList>
    </citation>
    <scope>IDENTIFICATION</scope>
</reference>
<reference evidence="9" key="3">
    <citation type="submission" date="2025-05" db="UniProtKB">
        <authorList>
            <consortium name="EnsemblMetazoa"/>
        </authorList>
    </citation>
    <scope>IDENTIFICATION</scope>
</reference>
<evidence type="ECO:0000256" key="4">
    <source>
        <dbReference type="ARBA" id="ARBA00047645"/>
    </source>
</evidence>
<accession>A0A6P4DV02</accession>
<evidence type="ECO:0000256" key="6">
    <source>
        <dbReference type="RuleBase" id="RU004168"/>
    </source>
</evidence>
<comment type="catalytic activity">
    <reaction evidence="4 5">
        <text>an acyl phosphate + H2O = a carboxylate + phosphate + H(+)</text>
        <dbReference type="Rhea" id="RHEA:14965"/>
        <dbReference type="ChEBI" id="CHEBI:15377"/>
        <dbReference type="ChEBI" id="CHEBI:15378"/>
        <dbReference type="ChEBI" id="CHEBI:29067"/>
        <dbReference type="ChEBI" id="CHEBI:43474"/>
        <dbReference type="ChEBI" id="CHEBI:59918"/>
        <dbReference type="EC" id="3.6.1.7"/>
    </reaction>
</comment>
<evidence type="ECO:0000256" key="1">
    <source>
        <dbReference type="ARBA" id="ARBA00005614"/>
    </source>
</evidence>
<evidence type="ECO:0000313" key="10">
    <source>
        <dbReference type="Proteomes" id="UP001652680"/>
    </source>
</evidence>
<dbReference type="InterPro" id="IPR036046">
    <property type="entry name" value="Acylphosphatase-like_dom_sf"/>
</dbReference>
<keyword evidence="3 5" id="KW-0378">Hydrolase</keyword>
<feature type="active site" evidence="5">
    <location>
        <position position="85"/>
    </location>
</feature>
<dbReference type="Gene3D" id="3.30.70.100">
    <property type="match status" value="1"/>
</dbReference>
<dbReference type="Pfam" id="PF00708">
    <property type="entry name" value="Acylphosphatase"/>
    <property type="match status" value="1"/>
</dbReference>
<dbReference type="InterPro" id="IPR020456">
    <property type="entry name" value="Acylphosphatase"/>
</dbReference>
<evidence type="ECO:0000313" key="9">
    <source>
        <dbReference type="EnsemblMetazoa" id="XP_016969222.1"/>
    </source>
</evidence>
<keyword evidence="7" id="KW-0472">Membrane</keyword>
<dbReference type="PANTHER" id="PTHR10029:SF3">
    <property type="entry name" value="ACYLPHOSPHATASE-RELATED"/>
    <property type="match status" value="1"/>
</dbReference>
<evidence type="ECO:0000256" key="7">
    <source>
        <dbReference type="SAM" id="Phobius"/>
    </source>
</evidence>
<keyword evidence="7" id="KW-1133">Transmembrane helix</keyword>
<evidence type="ECO:0000259" key="8">
    <source>
        <dbReference type="PROSITE" id="PS51160"/>
    </source>
</evidence>
<dbReference type="InterPro" id="IPR001792">
    <property type="entry name" value="Acylphosphatase-like_dom"/>
</dbReference>
<keyword evidence="7" id="KW-0812">Transmembrane</keyword>
<feature type="active site" evidence="5">
    <location>
        <position position="67"/>
    </location>
</feature>
<feature type="transmembrane region" description="Helical" evidence="7">
    <location>
        <begin position="6"/>
        <end position="26"/>
    </location>
</feature>
<dbReference type="InterPro" id="IPR017968">
    <property type="entry name" value="Acylphosphatase_CS"/>
</dbReference>